<reference evidence="1" key="1">
    <citation type="submission" date="2020-09" db="EMBL/GenBank/DDBJ databases">
        <title>A novel bacterium of genus Paenibacillus, isolated from South China Sea.</title>
        <authorList>
            <person name="Huang H."/>
            <person name="Mo K."/>
            <person name="Hu Y."/>
        </authorList>
    </citation>
    <scope>NUCLEOTIDE SEQUENCE</scope>
    <source>
        <strain evidence="1">IB182493</strain>
    </source>
</reference>
<evidence type="ECO:0000313" key="1">
    <source>
        <dbReference type="EMBL" id="MBD2869451.1"/>
    </source>
</evidence>
<name>A0A927CNL7_9BACL</name>
<organism evidence="1 2">
    <name type="scientific">Paenibacillus arenilitoris</name>
    <dbReference type="NCBI Taxonomy" id="2772299"/>
    <lineage>
        <taxon>Bacteria</taxon>
        <taxon>Bacillati</taxon>
        <taxon>Bacillota</taxon>
        <taxon>Bacilli</taxon>
        <taxon>Bacillales</taxon>
        <taxon>Paenibacillaceae</taxon>
        <taxon>Paenibacillus</taxon>
    </lineage>
</organism>
<gene>
    <name evidence="1" type="ORF">IDH41_12750</name>
</gene>
<dbReference type="RefSeq" id="WP_190861576.1">
    <property type="nucleotide sequence ID" value="NZ_JACXIY010000015.1"/>
</dbReference>
<proteinExistence type="predicted"/>
<dbReference type="AlphaFoldDB" id="A0A927CNL7"/>
<comment type="caution">
    <text evidence="1">The sequence shown here is derived from an EMBL/GenBank/DDBJ whole genome shotgun (WGS) entry which is preliminary data.</text>
</comment>
<protein>
    <submittedName>
        <fullName evidence="1">Uncharacterized protein</fullName>
    </submittedName>
</protein>
<dbReference type="EMBL" id="JACXIY010000015">
    <property type="protein sequence ID" value="MBD2869451.1"/>
    <property type="molecule type" value="Genomic_DNA"/>
</dbReference>
<evidence type="ECO:0000313" key="2">
    <source>
        <dbReference type="Proteomes" id="UP000632125"/>
    </source>
</evidence>
<accession>A0A927CNL7</accession>
<sequence length="124" mass="13082">MKHLPIGVLVKAAYAEEVIPCYLDHGFESFGLTHWQTTGSIDLAEQAKRVNEQLAGSGATISSLTAFGNPLTGTGDNADKVKSWERLIDRAGLGAVESARLRAKVDLTGFIGEHSKAKGAGTSV</sequence>
<keyword evidence="2" id="KW-1185">Reference proteome</keyword>
<dbReference type="Proteomes" id="UP000632125">
    <property type="component" value="Unassembled WGS sequence"/>
</dbReference>